<accession>A0ACB8QH39</accession>
<reference evidence="1" key="2">
    <citation type="journal article" date="2022" name="New Phytol.">
        <title>Evolutionary transition to the ectomycorrhizal habit in the genomes of a hyperdiverse lineage of mushroom-forming fungi.</title>
        <authorList>
            <person name="Looney B."/>
            <person name="Miyauchi S."/>
            <person name="Morin E."/>
            <person name="Drula E."/>
            <person name="Courty P.E."/>
            <person name="Kohler A."/>
            <person name="Kuo A."/>
            <person name="LaButti K."/>
            <person name="Pangilinan J."/>
            <person name="Lipzen A."/>
            <person name="Riley R."/>
            <person name="Andreopoulos W."/>
            <person name="He G."/>
            <person name="Johnson J."/>
            <person name="Nolan M."/>
            <person name="Tritt A."/>
            <person name="Barry K.W."/>
            <person name="Grigoriev I.V."/>
            <person name="Nagy L.G."/>
            <person name="Hibbett D."/>
            <person name="Henrissat B."/>
            <person name="Matheny P.B."/>
            <person name="Labbe J."/>
            <person name="Martin F.M."/>
        </authorList>
    </citation>
    <scope>NUCLEOTIDE SEQUENCE</scope>
    <source>
        <strain evidence="1">EC-137</strain>
    </source>
</reference>
<protein>
    <submittedName>
        <fullName evidence="1">Uncharacterized protein</fullName>
    </submittedName>
</protein>
<name>A0ACB8QH39_9AGAM</name>
<dbReference type="EMBL" id="MU273612">
    <property type="protein sequence ID" value="KAI0030621.1"/>
    <property type="molecule type" value="Genomic_DNA"/>
</dbReference>
<dbReference type="Proteomes" id="UP000814128">
    <property type="component" value="Unassembled WGS sequence"/>
</dbReference>
<sequence>MRDERELISSWKDDNSAKDRHRSLPHFTDDDFSLEVRSLVENSHLRGLTLQELFFHAIADLLQSDVDDSLLELHAKVDGERAQFVGSGGH</sequence>
<reference evidence="1" key="1">
    <citation type="submission" date="2021-02" db="EMBL/GenBank/DDBJ databases">
        <authorList>
            <consortium name="DOE Joint Genome Institute"/>
            <person name="Ahrendt S."/>
            <person name="Looney B.P."/>
            <person name="Miyauchi S."/>
            <person name="Morin E."/>
            <person name="Drula E."/>
            <person name="Courty P.E."/>
            <person name="Chicoki N."/>
            <person name="Fauchery L."/>
            <person name="Kohler A."/>
            <person name="Kuo A."/>
            <person name="Labutti K."/>
            <person name="Pangilinan J."/>
            <person name="Lipzen A."/>
            <person name="Riley R."/>
            <person name="Andreopoulos W."/>
            <person name="He G."/>
            <person name="Johnson J."/>
            <person name="Barry K.W."/>
            <person name="Grigoriev I.V."/>
            <person name="Nagy L."/>
            <person name="Hibbett D."/>
            <person name="Henrissat B."/>
            <person name="Matheny P.B."/>
            <person name="Labbe J."/>
            <person name="Martin F."/>
        </authorList>
    </citation>
    <scope>NUCLEOTIDE SEQUENCE</scope>
    <source>
        <strain evidence="1">EC-137</strain>
    </source>
</reference>
<gene>
    <name evidence="1" type="ORF">K488DRAFT_87583</name>
</gene>
<organism evidence="1 2">
    <name type="scientific">Vararia minispora EC-137</name>
    <dbReference type="NCBI Taxonomy" id="1314806"/>
    <lineage>
        <taxon>Eukaryota</taxon>
        <taxon>Fungi</taxon>
        <taxon>Dikarya</taxon>
        <taxon>Basidiomycota</taxon>
        <taxon>Agaricomycotina</taxon>
        <taxon>Agaricomycetes</taxon>
        <taxon>Russulales</taxon>
        <taxon>Lachnocladiaceae</taxon>
        <taxon>Vararia</taxon>
    </lineage>
</organism>
<evidence type="ECO:0000313" key="2">
    <source>
        <dbReference type="Proteomes" id="UP000814128"/>
    </source>
</evidence>
<proteinExistence type="predicted"/>
<comment type="caution">
    <text evidence="1">The sequence shown here is derived from an EMBL/GenBank/DDBJ whole genome shotgun (WGS) entry which is preliminary data.</text>
</comment>
<evidence type="ECO:0000313" key="1">
    <source>
        <dbReference type="EMBL" id="KAI0030621.1"/>
    </source>
</evidence>
<keyword evidence="2" id="KW-1185">Reference proteome</keyword>